<dbReference type="Proteomes" id="UP000294164">
    <property type="component" value="Unassembled WGS sequence"/>
</dbReference>
<evidence type="ECO:0000313" key="2">
    <source>
        <dbReference type="Proteomes" id="UP000294164"/>
    </source>
</evidence>
<proteinExistence type="predicted"/>
<evidence type="ECO:0000313" key="1">
    <source>
        <dbReference type="EMBL" id="TAA42483.1"/>
    </source>
</evidence>
<accession>A0A4Q8M610</accession>
<protein>
    <submittedName>
        <fullName evidence="1">Uncharacterized protein</fullName>
    </submittedName>
</protein>
<dbReference type="AlphaFoldDB" id="A0A4Q8M610"/>
<dbReference type="Pfam" id="PF25612">
    <property type="entry name" value="DUF7940"/>
    <property type="match status" value="1"/>
</dbReference>
<sequence>MKVQLIDDWRAAWRLWSVRYAVALAAMPELLYQVAQALGQVLPQLPAVALDYLPPWLRAACAVLSLIAVALRVLRQPEPPCPPPAGPTP</sequence>
<dbReference type="OrthoDB" id="6006804at2"/>
<comment type="caution">
    <text evidence="1">The sequence shown here is derived from an EMBL/GenBank/DDBJ whole genome shotgun (WGS) entry which is preliminary data.</text>
</comment>
<name>A0A4Q8M610_9GAMM</name>
<dbReference type="RefSeq" id="WP_130534505.1">
    <property type="nucleotide sequence ID" value="NZ_SHMG01000005.1"/>
</dbReference>
<reference evidence="1 2" key="1">
    <citation type="submission" date="2019-02" db="EMBL/GenBank/DDBJ databases">
        <title>WGS of Pseudoxanthomonas species novum from clinical isolates.</title>
        <authorList>
            <person name="Bernier A.-M."/>
            <person name="Bernard K."/>
            <person name="Vachon A."/>
        </authorList>
    </citation>
    <scope>NUCLEOTIDE SEQUENCE [LARGE SCALE GENOMIC DNA]</scope>
    <source>
        <strain evidence="1 2">NML130969</strain>
    </source>
</reference>
<organism evidence="1 2">
    <name type="scientific">Pseudoxanthomonas winnipegensis</name>
    <dbReference type="NCBI Taxonomy" id="2480810"/>
    <lineage>
        <taxon>Bacteria</taxon>
        <taxon>Pseudomonadati</taxon>
        <taxon>Pseudomonadota</taxon>
        <taxon>Gammaproteobacteria</taxon>
        <taxon>Lysobacterales</taxon>
        <taxon>Lysobacteraceae</taxon>
        <taxon>Pseudoxanthomonas</taxon>
    </lineage>
</organism>
<gene>
    <name evidence="1" type="ORF">EA655_10660</name>
</gene>
<dbReference type="EMBL" id="SHMG01000005">
    <property type="protein sequence ID" value="TAA42483.1"/>
    <property type="molecule type" value="Genomic_DNA"/>
</dbReference>
<dbReference type="InterPro" id="IPR057700">
    <property type="entry name" value="DUF7940"/>
</dbReference>